<dbReference type="PANTHER" id="PTHR24321:SF8">
    <property type="entry name" value="ESTRADIOL 17-BETA-DEHYDROGENASE 8-RELATED"/>
    <property type="match status" value="1"/>
</dbReference>
<dbReference type="InterPro" id="IPR002347">
    <property type="entry name" value="SDR_fam"/>
</dbReference>
<dbReference type="InterPro" id="IPR036291">
    <property type="entry name" value="NAD(P)-bd_dom_sf"/>
</dbReference>
<keyword evidence="4" id="KW-1185">Reference proteome</keyword>
<protein>
    <submittedName>
        <fullName evidence="3">SDR family oxidoreductase</fullName>
    </submittedName>
</protein>
<dbReference type="PRINTS" id="PR00081">
    <property type="entry name" value="GDHRDH"/>
</dbReference>
<accession>A0ABS9TZ82</accession>
<dbReference type="Gene3D" id="3.40.50.720">
    <property type="entry name" value="NAD(P)-binding Rossmann-like Domain"/>
    <property type="match status" value="1"/>
</dbReference>
<keyword evidence="2" id="KW-0560">Oxidoreductase</keyword>
<evidence type="ECO:0000313" key="4">
    <source>
        <dbReference type="Proteomes" id="UP001202922"/>
    </source>
</evidence>
<dbReference type="Pfam" id="PF13561">
    <property type="entry name" value="adh_short_C2"/>
    <property type="match status" value="1"/>
</dbReference>
<dbReference type="PANTHER" id="PTHR24321">
    <property type="entry name" value="DEHYDROGENASES, SHORT CHAIN"/>
    <property type="match status" value="1"/>
</dbReference>
<dbReference type="Proteomes" id="UP001202922">
    <property type="component" value="Unassembled WGS sequence"/>
</dbReference>
<dbReference type="SUPFAM" id="SSF51735">
    <property type="entry name" value="NAD(P)-binding Rossmann-fold domains"/>
    <property type="match status" value="1"/>
</dbReference>
<organism evidence="3 4">
    <name type="scientific">Sinomonas terrae</name>
    <dbReference type="NCBI Taxonomy" id="2908838"/>
    <lineage>
        <taxon>Bacteria</taxon>
        <taxon>Bacillati</taxon>
        <taxon>Actinomycetota</taxon>
        <taxon>Actinomycetes</taxon>
        <taxon>Micrococcales</taxon>
        <taxon>Micrococcaceae</taxon>
        <taxon>Sinomonas</taxon>
    </lineage>
</organism>
<evidence type="ECO:0000256" key="2">
    <source>
        <dbReference type="ARBA" id="ARBA00023002"/>
    </source>
</evidence>
<evidence type="ECO:0000256" key="1">
    <source>
        <dbReference type="ARBA" id="ARBA00006484"/>
    </source>
</evidence>
<gene>
    <name evidence="3" type="ORF">L0M17_06960</name>
</gene>
<name>A0ABS9TZ82_9MICC</name>
<evidence type="ECO:0000313" key="3">
    <source>
        <dbReference type="EMBL" id="MCH6469726.1"/>
    </source>
</evidence>
<reference evidence="3 4" key="1">
    <citation type="submission" date="2022-03" db="EMBL/GenBank/DDBJ databases">
        <title>Sinomonas sp. isolated from a soil.</title>
        <authorList>
            <person name="Han J."/>
            <person name="Kim D.-U."/>
        </authorList>
    </citation>
    <scope>NUCLEOTIDE SEQUENCE [LARGE SCALE GENOMIC DNA]</scope>
    <source>
        <strain evidence="3 4">5-5</strain>
    </source>
</reference>
<sequence>MRREAANQRWAGSGIPLNAVAPGIIATPMTADLISTEQGREVLLQNVPMPLNGIADPIVVARLLAWLGSEENTHVCGQIIYVDGGSDVVLRGDAVW</sequence>
<comment type="caution">
    <text evidence="3">The sequence shown here is derived from an EMBL/GenBank/DDBJ whole genome shotgun (WGS) entry which is preliminary data.</text>
</comment>
<comment type="similarity">
    <text evidence="1">Belongs to the short-chain dehydrogenases/reductases (SDR) family.</text>
</comment>
<dbReference type="EMBL" id="JAKZBV010000001">
    <property type="protein sequence ID" value="MCH6469726.1"/>
    <property type="molecule type" value="Genomic_DNA"/>
</dbReference>
<proteinExistence type="inferred from homology"/>